<dbReference type="InterPro" id="IPR036291">
    <property type="entry name" value="NAD(P)-bd_dom_sf"/>
</dbReference>
<evidence type="ECO:0000256" key="3">
    <source>
        <dbReference type="ARBA" id="ARBA00012954"/>
    </source>
</evidence>
<feature type="binding site" evidence="10">
    <location>
        <position position="127"/>
    </location>
    <ligand>
        <name>NAD(+)</name>
        <dbReference type="ChEBI" id="CHEBI:57540"/>
    </ligand>
</feature>
<evidence type="ECO:0000313" key="12">
    <source>
        <dbReference type="EMBL" id="PRY25776.1"/>
    </source>
</evidence>
<feature type="binding site" evidence="9">
    <location>
        <position position="266"/>
    </location>
    <ligand>
        <name>substrate</name>
    </ligand>
</feature>
<keyword evidence="4 7" id="KW-0560">Oxidoreductase</keyword>
<dbReference type="GO" id="GO:0051287">
    <property type="term" value="F:NAD binding"/>
    <property type="evidence" value="ECO:0007669"/>
    <property type="project" value="InterPro"/>
</dbReference>
<evidence type="ECO:0000256" key="5">
    <source>
        <dbReference type="ARBA" id="ARBA00023027"/>
    </source>
</evidence>
<comment type="similarity">
    <text evidence="2 7">Belongs to the UDP-glucose/GDP-mannose dehydrogenase family.</text>
</comment>
<dbReference type="SUPFAM" id="SSF52413">
    <property type="entry name" value="UDP-glucose/GDP-mannose dehydrogenase C-terminal domain"/>
    <property type="match status" value="1"/>
</dbReference>
<dbReference type="EC" id="1.1.1.22" evidence="3 7"/>
<comment type="caution">
    <text evidence="12">The sequence shown here is derived from an EMBL/GenBank/DDBJ whole genome shotgun (WGS) entry which is preliminary data.</text>
</comment>
<dbReference type="SUPFAM" id="SSF48179">
    <property type="entry name" value="6-phosphogluconate dehydrogenase C-terminal domain-like"/>
    <property type="match status" value="1"/>
</dbReference>
<keyword evidence="5 7" id="KW-0520">NAD</keyword>
<accession>A0A2T0RX61</accession>
<dbReference type="PIRSF" id="PIRSF500134">
    <property type="entry name" value="UDPglc_DH_bac"/>
    <property type="match status" value="1"/>
</dbReference>
<dbReference type="GO" id="GO:0003979">
    <property type="term" value="F:UDP-glucose 6-dehydrogenase activity"/>
    <property type="evidence" value="ECO:0007669"/>
    <property type="project" value="UniProtKB-EC"/>
</dbReference>
<dbReference type="EMBL" id="PVZG01000012">
    <property type="protein sequence ID" value="PRY25776.1"/>
    <property type="molecule type" value="Genomic_DNA"/>
</dbReference>
<dbReference type="SUPFAM" id="SSF51735">
    <property type="entry name" value="NAD(P)-binding Rossmann-fold domains"/>
    <property type="match status" value="1"/>
</dbReference>
<reference evidence="12 13" key="1">
    <citation type="submission" date="2018-03" db="EMBL/GenBank/DDBJ databases">
        <title>Genomic Encyclopedia of Archaeal and Bacterial Type Strains, Phase II (KMG-II): from individual species to whole genera.</title>
        <authorList>
            <person name="Goeker M."/>
        </authorList>
    </citation>
    <scope>NUCLEOTIDE SEQUENCE [LARGE SCALE GENOMIC DNA]</scope>
    <source>
        <strain evidence="12 13">DSM 45348</strain>
    </source>
</reference>
<feature type="binding site" evidence="10">
    <location>
        <position position="161"/>
    </location>
    <ligand>
        <name>NAD(+)</name>
        <dbReference type="ChEBI" id="CHEBI:57540"/>
    </ligand>
</feature>
<evidence type="ECO:0000256" key="8">
    <source>
        <dbReference type="PIRSR" id="PIRSR500134-1"/>
    </source>
</evidence>
<evidence type="ECO:0000256" key="9">
    <source>
        <dbReference type="PIRSR" id="PIRSR500134-2"/>
    </source>
</evidence>
<evidence type="ECO:0000256" key="6">
    <source>
        <dbReference type="ARBA" id="ARBA00047473"/>
    </source>
</evidence>
<feature type="binding site" evidence="10">
    <location>
        <position position="91"/>
    </location>
    <ligand>
        <name>NAD(+)</name>
        <dbReference type="ChEBI" id="CHEBI:57540"/>
    </ligand>
</feature>
<feature type="binding site" evidence="10">
    <location>
        <position position="35"/>
    </location>
    <ligand>
        <name>NAD(+)</name>
        <dbReference type="ChEBI" id="CHEBI:57540"/>
    </ligand>
</feature>
<keyword evidence="13" id="KW-1185">Reference proteome</keyword>
<dbReference type="InterPro" id="IPR036220">
    <property type="entry name" value="UDP-Glc/GDP-Man_DH_C_sf"/>
</dbReference>
<dbReference type="OrthoDB" id="5193947at2"/>
<dbReference type="Pfam" id="PF00984">
    <property type="entry name" value="UDPG_MGDP_dh"/>
    <property type="match status" value="1"/>
</dbReference>
<dbReference type="PIRSF" id="PIRSF000124">
    <property type="entry name" value="UDPglc_GDPman_dh"/>
    <property type="match status" value="1"/>
</dbReference>
<dbReference type="GO" id="GO:0006065">
    <property type="term" value="P:UDP-glucuronate biosynthetic process"/>
    <property type="evidence" value="ECO:0007669"/>
    <property type="project" value="UniProtKB-UniPathway"/>
</dbReference>
<dbReference type="InterPro" id="IPR014027">
    <property type="entry name" value="UDP-Glc/GDP-Man_DH_C"/>
</dbReference>
<feature type="binding site" evidence="9">
    <location>
        <position position="213"/>
    </location>
    <ligand>
        <name>substrate</name>
    </ligand>
</feature>
<dbReference type="RefSeq" id="WP_106128962.1">
    <property type="nucleotide sequence ID" value="NZ_PVZG01000012.1"/>
</dbReference>
<name>A0A2T0RX61_9ACTN</name>
<dbReference type="InterPro" id="IPR001732">
    <property type="entry name" value="UDP-Glc/GDP-Man_DH_N"/>
</dbReference>
<organism evidence="12 13">
    <name type="scientific">Pseudosporangium ferrugineum</name>
    <dbReference type="NCBI Taxonomy" id="439699"/>
    <lineage>
        <taxon>Bacteria</taxon>
        <taxon>Bacillati</taxon>
        <taxon>Actinomycetota</taxon>
        <taxon>Actinomycetes</taxon>
        <taxon>Micromonosporales</taxon>
        <taxon>Micromonosporaceae</taxon>
        <taxon>Pseudosporangium</taxon>
    </lineage>
</organism>
<evidence type="ECO:0000256" key="4">
    <source>
        <dbReference type="ARBA" id="ARBA00023002"/>
    </source>
</evidence>
<dbReference type="Pfam" id="PF03721">
    <property type="entry name" value="UDPG_MGDP_dh_N"/>
    <property type="match status" value="1"/>
</dbReference>
<feature type="domain" description="UDP-glucose/GDP-mannose dehydrogenase C-terminal" evidence="11">
    <location>
        <begin position="324"/>
        <end position="425"/>
    </location>
</feature>
<gene>
    <name evidence="12" type="ORF">CLV70_112142</name>
</gene>
<evidence type="ECO:0000256" key="7">
    <source>
        <dbReference type="PIRNR" id="PIRNR000124"/>
    </source>
</evidence>
<evidence type="ECO:0000256" key="1">
    <source>
        <dbReference type="ARBA" id="ARBA00004701"/>
    </source>
</evidence>
<comment type="pathway">
    <text evidence="1">Nucleotide-sugar biosynthesis; UDP-alpha-D-glucuronate biosynthesis; UDP-alpha-D-glucuronate from UDP-alpha-D-glucose: step 1/1.</text>
</comment>
<sequence>MEPVRLRIGVIGTGYLGVTHAACMAELGHDVVAVDVDPVKVARLAAGEMPFHEPDLGPMLARHVRSGRLRFGTSFREVALNADVHFVCVGTPQQAGSDAWDTSHVEQAFRDLARHLDHSALIVGKSTVPVGTAERMAALVAEVAPAGSRVEVAWSPEFLREGQAVADTLTPDRLVFGVSSGWAEQMLRLTYQPLVSAGTAVHVTDPATSELVKAAANAFLATKISFVNGLAEICEATGADVLALADALGSDPRIGRRSLHPGLGYGGGCLPKDLRGLHARARELGVSGAVSFLEAVDDVNLRRRRRLVDLGLELLGSYRGARVCVLGASFKPGTDDIRDSPALHVASGIQRAGADVVVYDPVAGAAVRQAYRQLSVAGSLDEAVAEADLVLLLCEWDEFRRLDPLALGTAVRRRNLIDGRYALDAKRFRAAGWTYRA</sequence>
<dbReference type="UniPathway" id="UPA00038">
    <property type="reaction ID" value="UER00491"/>
</dbReference>
<dbReference type="Proteomes" id="UP000239209">
    <property type="component" value="Unassembled WGS sequence"/>
</dbReference>
<evidence type="ECO:0000313" key="13">
    <source>
        <dbReference type="Proteomes" id="UP000239209"/>
    </source>
</evidence>
<dbReference type="InterPro" id="IPR017476">
    <property type="entry name" value="UDP-Glc/GDP-Man"/>
</dbReference>
<feature type="binding site" evidence="10">
    <location>
        <position position="40"/>
    </location>
    <ligand>
        <name>NAD(+)</name>
        <dbReference type="ChEBI" id="CHEBI:57540"/>
    </ligand>
</feature>
<dbReference type="PANTHER" id="PTHR43750:SF3">
    <property type="entry name" value="UDP-GLUCOSE 6-DEHYDROGENASE TUAD"/>
    <property type="match status" value="1"/>
</dbReference>
<dbReference type="InterPro" id="IPR028357">
    <property type="entry name" value="UDPglc_DH_bac"/>
</dbReference>
<dbReference type="SMART" id="SM00984">
    <property type="entry name" value="UDPG_MGDP_dh_C"/>
    <property type="match status" value="1"/>
</dbReference>
<feature type="binding site" evidence="9">
    <location>
        <position position="331"/>
    </location>
    <ligand>
        <name>substrate</name>
    </ligand>
</feature>
<evidence type="ECO:0000256" key="2">
    <source>
        <dbReference type="ARBA" id="ARBA00006601"/>
    </source>
</evidence>
<dbReference type="Gene3D" id="3.40.50.720">
    <property type="entry name" value="NAD(P)-binding Rossmann-like Domain"/>
    <property type="match status" value="2"/>
</dbReference>
<dbReference type="GO" id="GO:0000271">
    <property type="term" value="P:polysaccharide biosynthetic process"/>
    <property type="evidence" value="ECO:0007669"/>
    <property type="project" value="InterPro"/>
</dbReference>
<feature type="binding site" evidence="10">
    <location>
        <position position="338"/>
    </location>
    <ligand>
        <name>NAD(+)</name>
        <dbReference type="ChEBI" id="CHEBI:57540"/>
    </ligand>
</feature>
<comment type="catalytic activity">
    <reaction evidence="6 7">
        <text>UDP-alpha-D-glucose + 2 NAD(+) + H2O = UDP-alpha-D-glucuronate + 2 NADH + 3 H(+)</text>
        <dbReference type="Rhea" id="RHEA:23596"/>
        <dbReference type="ChEBI" id="CHEBI:15377"/>
        <dbReference type="ChEBI" id="CHEBI:15378"/>
        <dbReference type="ChEBI" id="CHEBI:57540"/>
        <dbReference type="ChEBI" id="CHEBI:57945"/>
        <dbReference type="ChEBI" id="CHEBI:58052"/>
        <dbReference type="ChEBI" id="CHEBI:58885"/>
        <dbReference type="EC" id="1.1.1.22"/>
    </reaction>
</comment>
<dbReference type="AlphaFoldDB" id="A0A2T0RX61"/>
<protein>
    <recommendedName>
        <fullName evidence="3 7">UDP-glucose 6-dehydrogenase</fullName>
        <ecNumber evidence="3 7">1.1.1.22</ecNumber>
    </recommendedName>
</protein>
<dbReference type="NCBIfam" id="TIGR03026">
    <property type="entry name" value="NDP-sugDHase"/>
    <property type="match status" value="1"/>
</dbReference>
<proteinExistence type="inferred from homology"/>
<evidence type="ECO:0000259" key="11">
    <source>
        <dbReference type="SMART" id="SM00984"/>
    </source>
</evidence>
<dbReference type="Pfam" id="PF03720">
    <property type="entry name" value="UDPG_MGDP_dh_C"/>
    <property type="match status" value="1"/>
</dbReference>
<feature type="binding site" evidence="10">
    <location>
        <position position="272"/>
    </location>
    <ligand>
        <name>NAD(+)</name>
        <dbReference type="ChEBI" id="CHEBI:57540"/>
    </ligand>
</feature>
<dbReference type="InterPro" id="IPR008927">
    <property type="entry name" value="6-PGluconate_DH-like_C_sf"/>
</dbReference>
<dbReference type="PANTHER" id="PTHR43750">
    <property type="entry name" value="UDP-GLUCOSE 6-DEHYDROGENASE TUAD"/>
    <property type="match status" value="1"/>
</dbReference>
<evidence type="ECO:0000256" key="10">
    <source>
        <dbReference type="PIRSR" id="PIRSR500134-3"/>
    </source>
</evidence>
<feature type="binding site" evidence="9">
    <location>
        <begin position="158"/>
        <end position="161"/>
    </location>
    <ligand>
        <name>substrate</name>
    </ligand>
</feature>
<feature type="active site" description="Nucleophile" evidence="8">
    <location>
        <position position="269"/>
    </location>
</feature>
<dbReference type="Gene3D" id="1.20.5.100">
    <property type="entry name" value="Cytochrome c1, transmembrane anchor, C-terminal"/>
    <property type="match status" value="1"/>
</dbReference>
<dbReference type="InterPro" id="IPR014026">
    <property type="entry name" value="UDP-Glc/GDP-Man_DH_dimer"/>
</dbReference>